<dbReference type="PRINTS" id="PR00344">
    <property type="entry name" value="BCTRLSENSOR"/>
</dbReference>
<dbReference type="Gene3D" id="1.10.287.130">
    <property type="match status" value="1"/>
</dbReference>
<evidence type="ECO:0000256" key="7">
    <source>
        <dbReference type="SAM" id="Phobius"/>
    </source>
</evidence>
<evidence type="ECO:0000256" key="5">
    <source>
        <dbReference type="ARBA" id="ARBA00022777"/>
    </source>
</evidence>
<reference evidence="9 10" key="1">
    <citation type="submission" date="2019-08" db="EMBL/GenBank/DDBJ databases">
        <title>Complete genome sequence of Terriglobus albidus strain ORNL.</title>
        <authorList>
            <person name="Podar M."/>
        </authorList>
    </citation>
    <scope>NUCLEOTIDE SEQUENCE [LARGE SCALE GENOMIC DNA]</scope>
    <source>
        <strain evidence="9 10">ORNL</strain>
    </source>
</reference>
<gene>
    <name evidence="9" type="ORF">FTW19_22860</name>
</gene>
<dbReference type="InterPro" id="IPR005467">
    <property type="entry name" value="His_kinase_dom"/>
</dbReference>
<keyword evidence="5 9" id="KW-0418">Kinase</keyword>
<evidence type="ECO:0000313" key="9">
    <source>
        <dbReference type="EMBL" id="QEE30577.1"/>
    </source>
</evidence>
<evidence type="ECO:0000313" key="10">
    <source>
        <dbReference type="Proteomes" id="UP000321820"/>
    </source>
</evidence>
<dbReference type="InterPro" id="IPR004358">
    <property type="entry name" value="Sig_transdc_His_kin-like_C"/>
</dbReference>
<dbReference type="InterPro" id="IPR050736">
    <property type="entry name" value="Sensor_HK_Regulatory"/>
</dbReference>
<evidence type="ECO:0000256" key="6">
    <source>
        <dbReference type="ARBA" id="ARBA00023012"/>
    </source>
</evidence>
<evidence type="ECO:0000259" key="8">
    <source>
        <dbReference type="PROSITE" id="PS50109"/>
    </source>
</evidence>
<proteinExistence type="predicted"/>
<dbReference type="CDD" id="cd00082">
    <property type="entry name" value="HisKA"/>
    <property type="match status" value="1"/>
</dbReference>
<evidence type="ECO:0000256" key="2">
    <source>
        <dbReference type="ARBA" id="ARBA00012438"/>
    </source>
</evidence>
<evidence type="ECO:0000256" key="1">
    <source>
        <dbReference type="ARBA" id="ARBA00000085"/>
    </source>
</evidence>
<dbReference type="GO" id="GO:0000155">
    <property type="term" value="F:phosphorelay sensor kinase activity"/>
    <property type="evidence" value="ECO:0007669"/>
    <property type="project" value="InterPro"/>
</dbReference>
<dbReference type="CDD" id="cd00075">
    <property type="entry name" value="HATPase"/>
    <property type="match status" value="1"/>
</dbReference>
<feature type="transmembrane region" description="Helical" evidence="7">
    <location>
        <begin position="298"/>
        <end position="319"/>
    </location>
</feature>
<dbReference type="SUPFAM" id="SSF55874">
    <property type="entry name" value="ATPase domain of HSP90 chaperone/DNA topoisomerase II/histidine kinase"/>
    <property type="match status" value="1"/>
</dbReference>
<keyword evidence="6" id="KW-0902">Two-component regulatory system</keyword>
<dbReference type="InterPro" id="IPR036097">
    <property type="entry name" value="HisK_dim/P_sf"/>
</dbReference>
<dbReference type="Gene3D" id="3.30.565.10">
    <property type="entry name" value="Histidine kinase-like ATPase, C-terminal domain"/>
    <property type="match status" value="1"/>
</dbReference>
<dbReference type="Pfam" id="PF02518">
    <property type="entry name" value="HATPase_c"/>
    <property type="match status" value="1"/>
</dbReference>
<comment type="catalytic activity">
    <reaction evidence="1">
        <text>ATP + protein L-histidine = ADP + protein N-phospho-L-histidine.</text>
        <dbReference type="EC" id="2.7.13.3"/>
    </reaction>
</comment>
<organism evidence="9 10">
    <name type="scientific">Terriglobus albidus</name>
    <dbReference type="NCBI Taxonomy" id="1592106"/>
    <lineage>
        <taxon>Bacteria</taxon>
        <taxon>Pseudomonadati</taxon>
        <taxon>Acidobacteriota</taxon>
        <taxon>Terriglobia</taxon>
        <taxon>Terriglobales</taxon>
        <taxon>Acidobacteriaceae</taxon>
        <taxon>Terriglobus</taxon>
    </lineage>
</organism>
<keyword evidence="3" id="KW-0597">Phosphoprotein</keyword>
<evidence type="ECO:0000256" key="3">
    <source>
        <dbReference type="ARBA" id="ARBA00022553"/>
    </source>
</evidence>
<dbReference type="Proteomes" id="UP000321820">
    <property type="component" value="Chromosome"/>
</dbReference>
<name>A0A5B9EJK1_9BACT</name>
<sequence>MHLRFGFRTLIAICVTLAILLGVVAFVQYRWSKRVAAADIQREREHLNASASLFVTRFNRNIADVVGFLQNDAQTAWSTGAALPASPKVLKELYLLDTSGPQPRVRRADASGAFAAVSIPEWMKPVDCMSLISTQPLAITSPLFDSVREEAAPGRGQIVLRTSRGGRCFVALLNEDFIKDTLVPALLQETFGESSMNDYDFAIVSRDRDGERIYGPRVTPDLRRTFFTVPLRSLLPAPKGPPSTSGRGISLYQHYQIGTINRRAPGPPQLGDGIWELQIARRGMSLPAAFRLERRRDLLIGVAAELLLGAAIVLLVIGAHRMQQVAEQRMQFVAAISHELRTPVSSISMLSRNQADGLVTGADKVSQYGELIHQQSRRLSEMIEQTLQYAGIHSHLGTRMRTSVDVDAVIAAALDAHKEELAREQFHVEQVVPHGLPAVHGDAGLLRIAIDNLLSNAIKYAKSGRWIGIRAEHSVKERVILVHVSDHGPGIEDSDQERLFEPFYRGRTAVETGASGSGIGLSLVRSAAEAHGGSVTVVSAPGRGSTFTLRIPA</sequence>
<protein>
    <recommendedName>
        <fullName evidence="2">histidine kinase</fullName>
        <ecNumber evidence="2">2.7.13.3</ecNumber>
    </recommendedName>
</protein>
<keyword evidence="7" id="KW-0812">Transmembrane</keyword>
<dbReference type="RefSeq" id="WP_147649889.1">
    <property type="nucleotide sequence ID" value="NZ_CP042806.1"/>
</dbReference>
<dbReference type="InterPro" id="IPR036890">
    <property type="entry name" value="HATPase_C_sf"/>
</dbReference>
<dbReference type="PROSITE" id="PS50109">
    <property type="entry name" value="HIS_KIN"/>
    <property type="match status" value="1"/>
</dbReference>
<dbReference type="SMART" id="SM00387">
    <property type="entry name" value="HATPase_c"/>
    <property type="match status" value="1"/>
</dbReference>
<dbReference type="OrthoDB" id="127658at2"/>
<dbReference type="SUPFAM" id="SSF47384">
    <property type="entry name" value="Homodimeric domain of signal transducing histidine kinase"/>
    <property type="match status" value="1"/>
</dbReference>
<dbReference type="InterPro" id="IPR003661">
    <property type="entry name" value="HisK_dim/P_dom"/>
</dbReference>
<keyword evidence="10" id="KW-1185">Reference proteome</keyword>
<dbReference type="InterPro" id="IPR003594">
    <property type="entry name" value="HATPase_dom"/>
</dbReference>
<dbReference type="EMBL" id="CP042806">
    <property type="protein sequence ID" value="QEE30577.1"/>
    <property type="molecule type" value="Genomic_DNA"/>
</dbReference>
<evidence type="ECO:0000256" key="4">
    <source>
        <dbReference type="ARBA" id="ARBA00022679"/>
    </source>
</evidence>
<dbReference type="AlphaFoldDB" id="A0A5B9EJK1"/>
<feature type="domain" description="Histidine kinase" evidence="8">
    <location>
        <begin position="335"/>
        <end position="553"/>
    </location>
</feature>
<dbReference type="KEGG" id="talb:FTW19_22860"/>
<accession>A0A5B9EJK1</accession>
<dbReference type="SMART" id="SM00388">
    <property type="entry name" value="HisKA"/>
    <property type="match status" value="1"/>
</dbReference>
<feature type="transmembrane region" description="Helical" evidence="7">
    <location>
        <begin position="6"/>
        <end position="27"/>
    </location>
</feature>
<dbReference type="Pfam" id="PF00512">
    <property type="entry name" value="HisKA"/>
    <property type="match status" value="1"/>
</dbReference>
<keyword evidence="7" id="KW-1133">Transmembrane helix</keyword>
<dbReference type="PANTHER" id="PTHR43711">
    <property type="entry name" value="TWO-COMPONENT HISTIDINE KINASE"/>
    <property type="match status" value="1"/>
</dbReference>
<dbReference type="EC" id="2.7.13.3" evidence="2"/>
<dbReference type="PANTHER" id="PTHR43711:SF1">
    <property type="entry name" value="HISTIDINE KINASE 1"/>
    <property type="match status" value="1"/>
</dbReference>
<keyword evidence="7" id="KW-0472">Membrane</keyword>
<keyword evidence="4" id="KW-0808">Transferase</keyword>